<proteinExistence type="predicted"/>
<dbReference type="SMART" id="SM00530">
    <property type="entry name" value="HTH_XRE"/>
    <property type="match status" value="1"/>
</dbReference>
<dbReference type="InterPro" id="IPR010982">
    <property type="entry name" value="Lambda_DNA-bd_dom_sf"/>
</dbReference>
<dbReference type="SUPFAM" id="SSF47413">
    <property type="entry name" value="lambda repressor-like DNA-binding domains"/>
    <property type="match status" value="1"/>
</dbReference>
<dbReference type="RefSeq" id="WP_089892680.1">
    <property type="nucleotide sequence ID" value="NZ_FOJG01000001.1"/>
</dbReference>
<name>A0A1I0QLM2_9BACT</name>
<evidence type="ECO:0000313" key="3">
    <source>
        <dbReference type="Proteomes" id="UP000199310"/>
    </source>
</evidence>
<dbReference type="CDD" id="cd00093">
    <property type="entry name" value="HTH_XRE"/>
    <property type="match status" value="1"/>
</dbReference>
<organism evidence="2 3">
    <name type="scientific">Chitinophaga arvensicola</name>
    <dbReference type="NCBI Taxonomy" id="29529"/>
    <lineage>
        <taxon>Bacteria</taxon>
        <taxon>Pseudomonadati</taxon>
        <taxon>Bacteroidota</taxon>
        <taxon>Chitinophagia</taxon>
        <taxon>Chitinophagales</taxon>
        <taxon>Chitinophagaceae</taxon>
        <taxon>Chitinophaga</taxon>
    </lineage>
</organism>
<dbReference type="OrthoDB" id="678890at2"/>
<evidence type="ECO:0000259" key="1">
    <source>
        <dbReference type="PROSITE" id="PS50943"/>
    </source>
</evidence>
<dbReference type="InterPro" id="IPR001387">
    <property type="entry name" value="Cro/C1-type_HTH"/>
</dbReference>
<sequence length="96" mass="11297">MLQYNRRFIRIIRHSLKLTQEELGAIIGITRECFGTYERGERSASNFFCDRILELYGIDLRQPPDFHKIVFKETDKVPPAVYAYLSGLEIREGKEE</sequence>
<protein>
    <submittedName>
        <fullName evidence="2">Helix-turn-helix</fullName>
    </submittedName>
</protein>
<dbReference type="GO" id="GO:0003677">
    <property type="term" value="F:DNA binding"/>
    <property type="evidence" value="ECO:0007669"/>
    <property type="project" value="InterPro"/>
</dbReference>
<feature type="domain" description="HTH cro/C1-type" evidence="1">
    <location>
        <begin position="9"/>
        <end position="67"/>
    </location>
</feature>
<dbReference type="Pfam" id="PF13560">
    <property type="entry name" value="HTH_31"/>
    <property type="match status" value="1"/>
</dbReference>
<dbReference type="PROSITE" id="PS50943">
    <property type="entry name" value="HTH_CROC1"/>
    <property type="match status" value="1"/>
</dbReference>
<accession>A0A1I0QLM2</accession>
<keyword evidence="3" id="KW-1185">Reference proteome</keyword>
<reference evidence="3" key="1">
    <citation type="submission" date="2016-10" db="EMBL/GenBank/DDBJ databases">
        <authorList>
            <person name="Varghese N."/>
            <person name="Submissions S."/>
        </authorList>
    </citation>
    <scope>NUCLEOTIDE SEQUENCE [LARGE SCALE GENOMIC DNA]</scope>
    <source>
        <strain evidence="3">DSM 3695</strain>
    </source>
</reference>
<dbReference type="AlphaFoldDB" id="A0A1I0QLM2"/>
<gene>
    <name evidence="2" type="ORF">SAMN04488122_1533</name>
</gene>
<dbReference type="Proteomes" id="UP000199310">
    <property type="component" value="Unassembled WGS sequence"/>
</dbReference>
<evidence type="ECO:0000313" key="2">
    <source>
        <dbReference type="EMBL" id="SEW27629.1"/>
    </source>
</evidence>
<dbReference type="EMBL" id="FOJG01000001">
    <property type="protein sequence ID" value="SEW27629.1"/>
    <property type="molecule type" value="Genomic_DNA"/>
</dbReference>
<dbReference type="Gene3D" id="1.10.260.40">
    <property type="entry name" value="lambda repressor-like DNA-binding domains"/>
    <property type="match status" value="1"/>
</dbReference>